<evidence type="ECO:0000313" key="2">
    <source>
        <dbReference type="Proteomes" id="UP000593574"/>
    </source>
</evidence>
<proteinExistence type="predicted"/>
<protein>
    <recommendedName>
        <fullName evidence="3">Reverse transcriptase domain-containing protein</fullName>
    </recommendedName>
</protein>
<dbReference type="Proteomes" id="UP000593574">
    <property type="component" value="Unassembled WGS sequence"/>
</dbReference>
<dbReference type="EMBL" id="JABEZV010000009">
    <property type="protein sequence ID" value="MBA0721631.1"/>
    <property type="molecule type" value="Genomic_DNA"/>
</dbReference>
<evidence type="ECO:0008006" key="3">
    <source>
        <dbReference type="Google" id="ProtNLM"/>
    </source>
</evidence>
<dbReference type="PANTHER" id="PTHR33116">
    <property type="entry name" value="REVERSE TRANSCRIPTASE ZINC-BINDING DOMAIN-CONTAINING PROTEIN-RELATED-RELATED"/>
    <property type="match status" value="1"/>
</dbReference>
<comment type="caution">
    <text evidence="1">The sequence shown here is derived from an EMBL/GenBank/DDBJ whole genome shotgun (WGS) entry which is preliminary data.</text>
</comment>
<keyword evidence="2" id="KW-1185">Reference proteome</keyword>
<reference evidence="1 2" key="1">
    <citation type="journal article" date="2019" name="Genome Biol. Evol.">
        <title>Insights into the evolution of the New World diploid cottons (Gossypium, subgenus Houzingenia) based on genome sequencing.</title>
        <authorList>
            <person name="Grover C.E."/>
            <person name="Arick M.A. 2nd"/>
            <person name="Thrash A."/>
            <person name="Conover J.L."/>
            <person name="Sanders W.S."/>
            <person name="Peterson D.G."/>
            <person name="Frelichowski J.E."/>
            <person name="Scheffler J.A."/>
            <person name="Scheffler B.E."/>
            <person name="Wendel J.F."/>
        </authorList>
    </citation>
    <scope>NUCLEOTIDE SEQUENCE [LARGE SCALE GENOMIC DNA]</scope>
    <source>
        <strain evidence="1">4</strain>
        <tissue evidence="1">Leaf</tissue>
    </source>
</reference>
<evidence type="ECO:0000313" key="1">
    <source>
        <dbReference type="EMBL" id="MBA0721631.1"/>
    </source>
</evidence>
<dbReference type="AlphaFoldDB" id="A0A7J9AC49"/>
<name>A0A7J9AC49_9ROSI</name>
<organism evidence="1 2">
    <name type="scientific">Gossypium laxum</name>
    <dbReference type="NCBI Taxonomy" id="34288"/>
    <lineage>
        <taxon>Eukaryota</taxon>
        <taxon>Viridiplantae</taxon>
        <taxon>Streptophyta</taxon>
        <taxon>Embryophyta</taxon>
        <taxon>Tracheophyta</taxon>
        <taxon>Spermatophyta</taxon>
        <taxon>Magnoliopsida</taxon>
        <taxon>eudicotyledons</taxon>
        <taxon>Gunneridae</taxon>
        <taxon>Pentapetalae</taxon>
        <taxon>rosids</taxon>
        <taxon>malvids</taxon>
        <taxon>Malvales</taxon>
        <taxon>Malvaceae</taxon>
        <taxon>Malvoideae</taxon>
        <taxon>Gossypium</taxon>
    </lineage>
</organism>
<feature type="non-terminal residue" evidence="1">
    <location>
        <position position="1"/>
    </location>
</feature>
<sequence>MAQLKAPGSEDFHVYFFQNQWDVVGDAVCKWVQNAAGINDFFRNVIMYAIMGSSMQVLGNGVQTQKFKSIKDDLVIFSHIDIEQAKRIKSILEQFWNFSGYRINKRKTNVFFSKGDKDELKDSIVEVLGFHRVTNLETYLGVSLFQAKLQRWDARQLSLAGRGSSNERKKMALVSWKSICQPHSCGGLGLKQMRDQNTSFMFKLGFKLASNSSTLWVRVLQSKYGMKEDMSDNIPRGRSWNLDMFQLRIPNESIKRIVSITPLYASTELDNIAWMAKLSNADGVVNVEYGSATLGGVLRDYGAVKAIQMFTKTSLDFALIRRIQQLLIE</sequence>
<gene>
    <name evidence="1" type="ORF">Golax_009152</name>
</gene>
<dbReference type="PANTHER" id="PTHR33116:SF86">
    <property type="entry name" value="REVERSE TRANSCRIPTASE DOMAIN-CONTAINING PROTEIN"/>
    <property type="match status" value="1"/>
</dbReference>
<accession>A0A7J9AC49</accession>